<reference evidence="1" key="1">
    <citation type="submission" date="2020-03" db="EMBL/GenBank/DDBJ databases">
        <title>The deep terrestrial virosphere.</title>
        <authorList>
            <person name="Holmfeldt K."/>
            <person name="Nilsson E."/>
            <person name="Simone D."/>
            <person name="Lopez-Fernandez M."/>
            <person name="Wu X."/>
            <person name="de Brujin I."/>
            <person name="Lundin D."/>
            <person name="Andersson A."/>
            <person name="Bertilsson S."/>
            <person name="Dopson M."/>
        </authorList>
    </citation>
    <scope>NUCLEOTIDE SEQUENCE</scope>
    <source>
        <strain evidence="1">MM171B02281</strain>
    </source>
</reference>
<dbReference type="EMBL" id="MT143718">
    <property type="protein sequence ID" value="QJB01606.1"/>
    <property type="molecule type" value="Genomic_DNA"/>
</dbReference>
<evidence type="ECO:0000313" key="1">
    <source>
        <dbReference type="EMBL" id="QJB01606.1"/>
    </source>
</evidence>
<gene>
    <name evidence="1" type="ORF">MM171B02281_0005</name>
</gene>
<proteinExistence type="predicted"/>
<organism evidence="1">
    <name type="scientific">viral metagenome</name>
    <dbReference type="NCBI Taxonomy" id="1070528"/>
    <lineage>
        <taxon>unclassified sequences</taxon>
        <taxon>metagenomes</taxon>
        <taxon>organismal metagenomes</taxon>
    </lineage>
</organism>
<protein>
    <submittedName>
        <fullName evidence="1">Uncharacterized protein</fullName>
    </submittedName>
</protein>
<accession>A0A6M3M8H1</accession>
<dbReference type="AlphaFoldDB" id="A0A6M3M8H1"/>
<sequence>MKFEIDTSTINQKKLNLLPAFKKPETYSVQKSLGNGCMLDPPGYPTYFTQHVYTAHGNSPAKGVQMIIFDKVVEHTNDWDKSKTYDVYRAKIDKRLKNLWDPLPLDHPRTRAWILSLYTYFKHCYADDSNSEMSLIYPVPSYELKQFNDDERFSEEWRTAEQESIRIANKEIIDYAKSIAIPENHQAVRRIRKFYPEYEPEEGLIQYAPVHHGNWWERHNRRPKPNECPGQYETKHPVNGTWCQMCGWRDK</sequence>
<name>A0A6M3M8H1_9ZZZZ</name>